<sequence>MQVHAVPEAERAFGVDGKRLPWAVEYADSKPAVQEKGPFGRSTRGRRTQSRSKTGTPSRKEDKDNADNLRAIDDIFNRAKERDQITQQNSAPAAPAFPITGSAVDATRPSTQPPAVTSVATEVILYGFPAAFQYAAIEFYERVSQGAILEDYERRPPTSKYDHTLSLGRPRPVGKLSKEALLKKNRYHGGDHWIKVTFESAEAAERACYASPHVVKGYIIYAETYRGVGPAEDRAIHATPAARQAISSATVSPSQRSSATVQQNTFTPPSDTATSATATAPISLPDPFLASTGPARSGLTPIFPGTTSSSSTALQSSPERPLRIRGAKRAVLLPAEQALLPASSRWQRAFGSWPLIGLLLGGGSDLIGDAVPRNDAGEFDMAKAGLYWLFWFWIDSIFGSDFCGLRGED</sequence>
<name>A0A9P4TTL3_9PEZI</name>
<dbReference type="AlphaFoldDB" id="A0A9P4TTL3"/>
<feature type="compositionally biased region" description="Low complexity" evidence="1">
    <location>
        <begin position="265"/>
        <end position="285"/>
    </location>
</feature>
<dbReference type="Gene3D" id="3.30.70.330">
    <property type="match status" value="1"/>
</dbReference>
<gene>
    <name evidence="2" type="ORF">EJ08DRAFT_653478</name>
</gene>
<evidence type="ECO:0000313" key="3">
    <source>
        <dbReference type="Proteomes" id="UP000800235"/>
    </source>
</evidence>
<dbReference type="EMBL" id="MU007099">
    <property type="protein sequence ID" value="KAF2421244.1"/>
    <property type="molecule type" value="Genomic_DNA"/>
</dbReference>
<feature type="region of interest" description="Disordered" evidence="1">
    <location>
        <begin position="246"/>
        <end position="287"/>
    </location>
</feature>
<protein>
    <submittedName>
        <fullName evidence="2">Uncharacterized protein</fullName>
    </submittedName>
</protein>
<dbReference type="InterPro" id="IPR012677">
    <property type="entry name" value="Nucleotide-bd_a/b_plait_sf"/>
</dbReference>
<comment type="caution">
    <text evidence="2">The sequence shown here is derived from an EMBL/GenBank/DDBJ whole genome shotgun (WGS) entry which is preliminary data.</text>
</comment>
<keyword evidence="3" id="KW-1185">Reference proteome</keyword>
<feature type="compositionally biased region" description="Low complexity" evidence="1">
    <location>
        <begin position="306"/>
        <end position="317"/>
    </location>
</feature>
<feature type="compositionally biased region" description="Polar residues" evidence="1">
    <location>
        <begin position="246"/>
        <end position="264"/>
    </location>
</feature>
<evidence type="ECO:0000313" key="2">
    <source>
        <dbReference type="EMBL" id="KAF2421244.1"/>
    </source>
</evidence>
<feature type="region of interest" description="Disordered" evidence="1">
    <location>
        <begin position="82"/>
        <end position="113"/>
    </location>
</feature>
<feature type="compositionally biased region" description="Basic and acidic residues" evidence="1">
    <location>
        <begin position="58"/>
        <end position="69"/>
    </location>
</feature>
<dbReference type="Proteomes" id="UP000800235">
    <property type="component" value="Unassembled WGS sequence"/>
</dbReference>
<organism evidence="2 3">
    <name type="scientific">Tothia fuscella</name>
    <dbReference type="NCBI Taxonomy" id="1048955"/>
    <lineage>
        <taxon>Eukaryota</taxon>
        <taxon>Fungi</taxon>
        <taxon>Dikarya</taxon>
        <taxon>Ascomycota</taxon>
        <taxon>Pezizomycotina</taxon>
        <taxon>Dothideomycetes</taxon>
        <taxon>Pleosporomycetidae</taxon>
        <taxon>Venturiales</taxon>
        <taxon>Cylindrosympodiaceae</taxon>
        <taxon>Tothia</taxon>
    </lineage>
</organism>
<feature type="region of interest" description="Disordered" evidence="1">
    <location>
        <begin position="300"/>
        <end position="320"/>
    </location>
</feature>
<dbReference type="OrthoDB" id="8033832at2759"/>
<proteinExistence type="predicted"/>
<evidence type="ECO:0000256" key="1">
    <source>
        <dbReference type="SAM" id="MobiDB-lite"/>
    </source>
</evidence>
<reference evidence="2" key="1">
    <citation type="journal article" date="2020" name="Stud. Mycol.">
        <title>101 Dothideomycetes genomes: a test case for predicting lifestyles and emergence of pathogens.</title>
        <authorList>
            <person name="Haridas S."/>
            <person name="Albert R."/>
            <person name="Binder M."/>
            <person name="Bloem J."/>
            <person name="Labutti K."/>
            <person name="Salamov A."/>
            <person name="Andreopoulos B."/>
            <person name="Baker S."/>
            <person name="Barry K."/>
            <person name="Bills G."/>
            <person name="Bluhm B."/>
            <person name="Cannon C."/>
            <person name="Castanera R."/>
            <person name="Culley D."/>
            <person name="Daum C."/>
            <person name="Ezra D."/>
            <person name="Gonzalez J."/>
            <person name="Henrissat B."/>
            <person name="Kuo A."/>
            <person name="Liang C."/>
            <person name="Lipzen A."/>
            <person name="Lutzoni F."/>
            <person name="Magnuson J."/>
            <person name="Mondo S."/>
            <person name="Nolan M."/>
            <person name="Ohm R."/>
            <person name="Pangilinan J."/>
            <person name="Park H.-J."/>
            <person name="Ramirez L."/>
            <person name="Alfaro M."/>
            <person name="Sun H."/>
            <person name="Tritt A."/>
            <person name="Yoshinaga Y."/>
            <person name="Zwiers L.-H."/>
            <person name="Turgeon B."/>
            <person name="Goodwin S."/>
            <person name="Spatafora J."/>
            <person name="Crous P."/>
            <person name="Grigoriev I."/>
        </authorList>
    </citation>
    <scope>NUCLEOTIDE SEQUENCE</scope>
    <source>
        <strain evidence="2">CBS 130266</strain>
    </source>
</reference>
<feature type="region of interest" description="Disordered" evidence="1">
    <location>
        <begin position="26"/>
        <end position="69"/>
    </location>
</feature>
<accession>A0A9P4TTL3</accession>